<dbReference type="InterPro" id="IPR010259">
    <property type="entry name" value="S8pro/Inhibitor_I9"/>
</dbReference>
<dbReference type="PROSITE" id="PS51892">
    <property type="entry name" value="SUBTILASE"/>
    <property type="match status" value="1"/>
</dbReference>
<evidence type="ECO:0000259" key="8">
    <source>
        <dbReference type="Pfam" id="PF05922"/>
    </source>
</evidence>
<dbReference type="Gene3D" id="3.30.70.80">
    <property type="entry name" value="Peptidase S8 propeptide/proteinase inhibitor I9"/>
    <property type="match status" value="1"/>
</dbReference>
<evidence type="ECO:0000256" key="5">
    <source>
        <dbReference type="PROSITE-ProRule" id="PRU01240"/>
    </source>
</evidence>
<dbReference type="InterPro" id="IPR037045">
    <property type="entry name" value="S8pro/Inhibitor_I9_sf"/>
</dbReference>
<dbReference type="PRINTS" id="PR00723">
    <property type="entry name" value="SUBTILISIN"/>
</dbReference>
<evidence type="ECO:0000256" key="3">
    <source>
        <dbReference type="ARBA" id="ARBA00022801"/>
    </source>
</evidence>
<dbReference type="CDD" id="cd04077">
    <property type="entry name" value="Peptidases_S8_PCSK9_ProteinaseK_like"/>
    <property type="match status" value="1"/>
</dbReference>
<dbReference type="Proteomes" id="UP000273405">
    <property type="component" value="Unassembled WGS sequence"/>
</dbReference>
<dbReference type="OrthoDB" id="9790784at2"/>
<keyword evidence="4" id="KW-0720">Serine protease</keyword>
<accession>A0A3A8NMY9</accession>
<feature type="domain" description="Peptidase C-terminal archaeal/bacterial" evidence="7">
    <location>
        <begin position="425"/>
        <end position="492"/>
    </location>
</feature>
<evidence type="ECO:0000259" key="6">
    <source>
        <dbReference type="Pfam" id="PF00082"/>
    </source>
</evidence>
<gene>
    <name evidence="9" type="ORF">D7X12_07445</name>
</gene>
<reference evidence="10" key="1">
    <citation type="submission" date="2018-09" db="EMBL/GenBank/DDBJ databases">
        <authorList>
            <person name="Livingstone P.G."/>
            <person name="Whitworth D.E."/>
        </authorList>
    </citation>
    <scope>NUCLEOTIDE SEQUENCE [LARGE SCALE GENOMIC DNA]</scope>
    <source>
        <strain evidence="10">CA040B</strain>
    </source>
</reference>
<sequence length="508" mass="52821">MRNVRRPLMLLPWLILSACHPESEPSTAEAPAEATGQTSRLLRAEVPVPGQYVVVLAPPALGEPEDVPALAEALASKHGGQVLHVYQKALRGFSVRMTEAQALELARHPAVASIEEDAVVRDSLVQSSPSNWGLDRIDQRTLPLDNQYTYFGTGAGVHAYLISTGIRTTHTDLGGRATADFNNVPDGMGHTDCNGVGTHWATVIGGNTYGVAKGTRLHSVRVLDCGGSGTISNILAGVDWVTFNHIKPAVALLNLNMTSVNATLEAVVRNSIAQGVTYVGTAGIRSVDACTTSPARMPELITVGFSRNTDAVASFSNFGGCVDLFAPGDGITGGWFNSDTATNTIGGGVGAAVATGAAALWLEVFPTATPAAVSSMLTSHATTGALTPTPTAPTPDRLLYTGFIGSRLRGGTPVSGIPNRLGDLRFFRLDVPTGTTRVTFTTSGGTGDVDLYVRAGALPSLSVYDCAPYLTGNAETCTLNSPAAGPLYVMLHGFANFSGVSLSTTVTP</sequence>
<keyword evidence="2" id="KW-0645">Protease</keyword>
<evidence type="ECO:0000256" key="2">
    <source>
        <dbReference type="ARBA" id="ARBA00022670"/>
    </source>
</evidence>
<dbReference type="GO" id="GO:0005615">
    <property type="term" value="C:extracellular space"/>
    <property type="evidence" value="ECO:0007669"/>
    <property type="project" value="TreeGrafter"/>
</dbReference>
<feature type="domain" description="Peptidase S8/S53" evidence="6">
    <location>
        <begin position="161"/>
        <end position="384"/>
    </location>
</feature>
<dbReference type="InterPro" id="IPR015500">
    <property type="entry name" value="Peptidase_S8_subtilisin-rel"/>
</dbReference>
<dbReference type="PANTHER" id="PTHR43806:SF11">
    <property type="entry name" value="CEREVISIN-RELATED"/>
    <property type="match status" value="1"/>
</dbReference>
<dbReference type="InterPro" id="IPR000209">
    <property type="entry name" value="Peptidase_S8/S53_dom"/>
</dbReference>
<keyword evidence="10" id="KW-1185">Reference proteome</keyword>
<evidence type="ECO:0000313" key="9">
    <source>
        <dbReference type="EMBL" id="RKH45598.1"/>
    </source>
</evidence>
<comment type="similarity">
    <text evidence="1 5">Belongs to the peptidase S8 family.</text>
</comment>
<dbReference type="SUPFAM" id="SSF52743">
    <property type="entry name" value="Subtilisin-like"/>
    <property type="match status" value="1"/>
</dbReference>
<dbReference type="FunFam" id="3.40.50.200:FF:000016">
    <property type="entry name" value="Proprotein convertase subtilisin/kexin type 9"/>
    <property type="match status" value="1"/>
</dbReference>
<evidence type="ECO:0000256" key="4">
    <source>
        <dbReference type="ARBA" id="ARBA00022825"/>
    </source>
</evidence>
<protein>
    <submittedName>
        <fullName evidence="9">S8 family peptidase</fullName>
    </submittedName>
</protein>
<dbReference type="Pfam" id="PF00082">
    <property type="entry name" value="Peptidase_S8"/>
    <property type="match status" value="1"/>
</dbReference>
<proteinExistence type="inferred from homology"/>
<keyword evidence="3" id="KW-0378">Hydrolase</keyword>
<comment type="caution">
    <text evidence="9">The sequence shown here is derived from an EMBL/GenBank/DDBJ whole genome shotgun (WGS) entry which is preliminary data.</text>
</comment>
<dbReference type="AlphaFoldDB" id="A0A3A8NMY9"/>
<dbReference type="Pfam" id="PF05922">
    <property type="entry name" value="Inhibitor_I9"/>
    <property type="match status" value="1"/>
</dbReference>
<dbReference type="Gene3D" id="2.60.120.380">
    <property type="match status" value="1"/>
</dbReference>
<comment type="caution">
    <text evidence="5">Lacks conserved residue(s) required for the propagation of feature annotation.</text>
</comment>
<dbReference type="EMBL" id="RAWG01000033">
    <property type="protein sequence ID" value="RKH45598.1"/>
    <property type="molecule type" value="Genomic_DNA"/>
</dbReference>
<dbReference type="GO" id="GO:0004252">
    <property type="term" value="F:serine-type endopeptidase activity"/>
    <property type="evidence" value="ECO:0007669"/>
    <property type="project" value="InterPro"/>
</dbReference>
<name>A0A3A8NMY9_9BACT</name>
<organism evidence="9 10">
    <name type="scientific">Corallococcus sicarius</name>
    <dbReference type="NCBI Taxonomy" id="2316726"/>
    <lineage>
        <taxon>Bacteria</taxon>
        <taxon>Pseudomonadati</taxon>
        <taxon>Myxococcota</taxon>
        <taxon>Myxococcia</taxon>
        <taxon>Myxococcales</taxon>
        <taxon>Cystobacterineae</taxon>
        <taxon>Myxococcaceae</taxon>
        <taxon>Corallococcus</taxon>
    </lineage>
</organism>
<evidence type="ECO:0000313" key="10">
    <source>
        <dbReference type="Proteomes" id="UP000273405"/>
    </source>
</evidence>
<dbReference type="Gene3D" id="3.40.50.200">
    <property type="entry name" value="Peptidase S8/S53 domain"/>
    <property type="match status" value="1"/>
</dbReference>
<dbReference type="SUPFAM" id="SSF54897">
    <property type="entry name" value="Protease propeptides/inhibitors"/>
    <property type="match status" value="1"/>
</dbReference>
<dbReference type="InterPro" id="IPR007280">
    <property type="entry name" value="Peptidase_C_arc/bac"/>
</dbReference>
<dbReference type="RefSeq" id="WP_120624562.1">
    <property type="nucleotide sequence ID" value="NZ_RAWG01000033.1"/>
</dbReference>
<dbReference type="PROSITE" id="PS51257">
    <property type="entry name" value="PROKAR_LIPOPROTEIN"/>
    <property type="match status" value="1"/>
</dbReference>
<feature type="domain" description="Inhibitor I9" evidence="8">
    <location>
        <begin position="76"/>
        <end position="121"/>
    </location>
</feature>
<evidence type="ECO:0000259" key="7">
    <source>
        <dbReference type="Pfam" id="PF04151"/>
    </source>
</evidence>
<dbReference type="PANTHER" id="PTHR43806">
    <property type="entry name" value="PEPTIDASE S8"/>
    <property type="match status" value="1"/>
</dbReference>
<dbReference type="InterPro" id="IPR050131">
    <property type="entry name" value="Peptidase_S8_subtilisin-like"/>
</dbReference>
<dbReference type="InterPro" id="IPR034193">
    <property type="entry name" value="PCSK9_ProteinaseK-like"/>
</dbReference>
<evidence type="ECO:0000256" key="1">
    <source>
        <dbReference type="ARBA" id="ARBA00011073"/>
    </source>
</evidence>
<dbReference type="InterPro" id="IPR036852">
    <property type="entry name" value="Peptidase_S8/S53_dom_sf"/>
</dbReference>
<dbReference type="Pfam" id="PF04151">
    <property type="entry name" value="PPC"/>
    <property type="match status" value="1"/>
</dbReference>
<dbReference type="GO" id="GO:0006508">
    <property type="term" value="P:proteolysis"/>
    <property type="evidence" value="ECO:0007669"/>
    <property type="project" value="UniProtKB-KW"/>
</dbReference>